<evidence type="ECO:0000256" key="10">
    <source>
        <dbReference type="PROSITE-ProRule" id="PRU01360"/>
    </source>
</evidence>
<dbReference type="AlphaFoldDB" id="A0A434AXY7"/>
<feature type="domain" description="TonB-dependent receptor plug" evidence="13">
    <location>
        <begin position="153"/>
        <end position="255"/>
    </location>
</feature>
<evidence type="ECO:0000259" key="13">
    <source>
        <dbReference type="Pfam" id="PF07715"/>
    </source>
</evidence>
<keyword evidence="8 14" id="KW-0675">Receptor</keyword>
<dbReference type="GO" id="GO:0044718">
    <property type="term" value="P:siderophore transmembrane transport"/>
    <property type="evidence" value="ECO:0007669"/>
    <property type="project" value="TreeGrafter"/>
</dbReference>
<keyword evidence="3 10" id="KW-1134">Transmembrane beta strand</keyword>
<dbReference type="InterPro" id="IPR008969">
    <property type="entry name" value="CarboxyPept-like_regulatory"/>
</dbReference>
<dbReference type="CDD" id="cd01347">
    <property type="entry name" value="ligand_gated_channel"/>
    <property type="match status" value="1"/>
</dbReference>
<dbReference type="Pfam" id="PF13715">
    <property type="entry name" value="CarbopepD_reg_2"/>
    <property type="match status" value="1"/>
</dbReference>
<dbReference type="PROSITE" id="PS52016">
    <property type="entry name" value="TONB_DEPENDENT_REC_3"/>
    <property type="match status" value="1"/>
</dbReference>
<dbReference type="EMBL" id="RJJX01000003">
    <property type="protein sequence ID" value="RUT79416.1"/>
    <property type="molecule type" value="Genomic_DNA"/>
</dbReference>
<comment type="subcellular location">
    <subcellularLocation>
        <location evidence="1 10">Cell outer membrane</location>
        <topology evidence="1 10">Multi-pass membrane protein</topology>
    </subcellularLocation>
</comment>
<dbReference type="SUPFAM" id="SSF49464">
    <property type="entry name" value="Carboxypeptidase regulatory domain-like"/>
    <property type="match status" value="1"/>
</dbReference>
<dbReference type="PANTHER" id="PTHR30069">
    <property type="entry name" value="TONB-DEPENDENT OUTER MEMBRANE RECEPTOR"/>
    <property type="match status" value="1"/>
</dbReference>
<comment type="caution">
    <text evidence="14">The sequence shown here is derived from an EMBL/GenBank/DDBJ whole genome shotgun (WGS) entry which is preliminary data.</text>
</comment>
<keyword evidence="7 10" id="KW-0472">Membrane</keyword>
<evidence type="ECO:0000256" key="2">
    <source>
        <dbReference type="ARBA" id="ARBA00022448"/>
    </source>
</evidence>
<dbReference type="InterPro" id="IPR012910">
    <property type="entry name" value="Plug_dom"/>
</dbReference>
<dbReference type="InterPro" id="IPR039426">
    <property type="entry name" value="TonB-dep_rcpt-like"/>
</dbReference>
<dbReference type="Gene3D" id="2.170.130.10">
    <property type="entry name" value="TonB-dependent receptor, plug domain"/>
    <property type="match status" value="1"/>
</dbReference>
<evidence type="ECO:0000259" key="12">
    <source>
        <dbReference type="Pfam" id="PF00593"/>
    </source>
</evidence>
<organism evidence="14 15">
    <name type="scientific">Ancylomarina longa</name>
    <dbReference type="NCBI Taxonomy" id="2487017"/>
    <lineage>
        <taxon>Bacteria</taxon>
        <taxon>Pseudomonadati</taxon>
        <taxon>Bacteroidota</taxon>
        <taxon>Bacteroidia</taxon>
        <taxon>Marinilabiliales</taxon>
        <taxon>Marinifilaceae</taxon>
        <taxon>Ancylomarina</taxon>
    </lineage>
</organism>
<dbReference type="PANTHER" id="PTHR30069:SF29">
    <property type="entry name" value="HEMOGLOBIN AND HEMOGLOBIN-HAPTOGLOBIN-BINDING PROTEIN 1-RELATED"/>
    <property type="match status" value="1"/>
</dbReference>
<keyword evidence="15" id="KW-1185">Reference proteome</keyword>
<evidence type="ECO:0000256" key="7">
    <source>
        <dbReference type="ARBA" id="ARBA00023136"/>
    </source>
</evidence>
<reference evidence="14 15" key="1">
    <citation type="submission" date="2018-11" db="EMBL/GenBank/DDBJ databases">
        <title>Parancylomarina longa gen. nov., sp. nov., isolated from sediments of southern Okinawa.</title>
        <authorList>
            <person name="Fu T."/>
        </authorList>
    </citation>
    <scope>NUCLEOTIDE SEQUENCE [LARGE SCALE GENOMIC DNA]</scope>
    <source>
        <strain evidence="14 15">T3-2 S1-C</strain>
    </source>
</reference>
<name>A0A434AXY7_9BACT</name>
<keyword evidence="5" id="KW-0732">Signal</keyword>
<evidence type="ECO:0000256" key="9">
    <source>
        <dbReference type="ARBA" id="ARBA00023237"/>
    </source>
</evidence>
<dbReference type="InterPro" id="IPR000531">
    <property type="entry name" value="Beta-barrel_TonB"/>
</dbReference>
<sequence length="784" mass="88321">MQKIRLLINWIVLYHLTSHYFTSLRQYSSNMIRYILAILLLLPQFTYGLNETKNNKLSGCITDFDNGASLPGVSIFIPELQKGTASTANGKYLLENLPKGRITVQFSFVGYETVIKTIDIKKTQSKMNIRMPFTSVTTQDVVVSGGFPSAQHENSIKISVLPKAELKLLSSPSMGEKLASIPGVDIISRSPGVSTPVIRGLSLNNIIFLNNGVRLENFQFSPDHPFLVNDQGADHIEVIKGPASLLYGSDAMGGVINILREKPASANTLNADFTNEYHSVTHGYSTNVGVKSSQKERFWMIRVNQQSHKDYKDGEGNYIPNTRFNSKGLQLGLGIIKDFGSFKLYYDYLSPKLGMTNGKSIGLVNTENRKSHAWYQDLTQQMISSRNRLFLGDYKLELNAAYQFNQRRLNGDPKSEIFRLVDMDLKTFTYDAKLYFPCTMGSDFLIGLQGMHQSNTNQDAPNHIIPDAQIDDFSVFSLIKKKINKVALQFGLRYDHRKLYVPEQEAGGHTHSSSQTGSEERIVSINRNFNNLNTSLGATFNLSESLLLRTNFATGYRAPNLAELSQHGLHGNRFEEGNANLDPQKSLESDLGIHYHTHNHNIDLSWFYNKVYNYINLAPSNEPAPEGSGFVYKYGQQDAKLYGGEIAVNIAPLPYLKFHTDFAMVIAKQDDGERLPFIPQHKLNTSLRLFGKGNNIFHAPFLKLSWKHAFDQNNPAQFETKTKAYDLIGIQLGSDFKLGKYQANLLLSADNLFNEEYIDHLSSLKPLNYYNPGRNINVKLGFRF</sequence>
<evidence type="ECO:0000256" key="8">
    <source>
        <dbReference type="ARBA" id="ARBA00023170"/>
    </source>
</evidence>
<evidence type="ECO:0000256" key="11">
    <source>
        <dbReference type="RuleBase" id="RU003357"/>
    </source>
</evidence>
<dbReference type="GO" id="GO:0015344">
    <property type="term" value="F:siderophore uptake transmembrane transporter activity"/>
    <property type="evidence" value="ECO:0007669"/>
    <property type="project" value="TreeGrafter"/>
</dbReference>
<evidence type="ECO:0000256" key="5">
    <source>
        <dbReference type="ARBA" id="ARBA00022729"/>
    </source>
</evidence>
<keyword evidence="2 10" id="KW-0813">Transport</keyword>
<comment type="similarity">
    <text evidence="10 11">Belongs to the TonB-dependent receptor family.</text>
</comment>
<proteinExistence type="inferred from homology"/>
<dbReference type="InterPro" id="IPR037066">
    <property type="entry name" value="Plug_dom_sf"/>
</dbReference>
<dbReference type="GO" id="GO:0009279">
    <property type="term" value="C:cell outer membrane"/>
    <property type="evidence" value="ECO:0007669"/>
    <property type="project" value="UniProtKB-SubCell"/>
</dbReference>
<evidence type="ECO:0000256" key="1">
    <source>
        <dbReference type="ARBA" id="ARBA00004571"/>
    </source>
</evidence>
<keyword evidence="4 10" id="KW-0812">Transmembrane</keyword>
<feature type="domain" description="TonB-dependent receptor-like beta-barrel" evidence="12">
    <location>
        <begin position="340"/>
        <end position="752"/>
    </location>
</feature>
<gene>
    <name evidence="14" type="ORF">DLK05_04135</name>
</gene>
<dbReference type="Gene3D" id="2.60.40.1120">
    <property type="entry name" value="Carboxypeptidase-like, regulatory domain"/>
    <property type="match status" value="1"/>
</dbReference>
<accession>A0A434AXY7</accession>
<protein>
    <submittedName>
        <fullName evidence="14">TonB-dependent receptor</fullName>
    </submittedName>
</protein>
<evidence type="ECO:0000313" key="15">
    <source>
        <dbReference type="Proteomes" id="UP000282985"/>
    </source>
</evidence>
<dbReference type="Pfam" id="PF00593">
    <property type="entry name" value="TonB_dep_Rec_b-barrel"/>
    <property type="match status" value="1"/>
</dbReference>
<keyword evidence="6 11" id="KW-0798">TonB box</keyword>
<dbReference type="InterPro" id="IPR036942">
    <property type="entry name" value="Beta-barrel_TonB_sf"/>
</dbReference>
<keyword evidence="9 10" id="KW-0998">Cell outer membrane</keyword>
<dbReference type="SUPFAM" id="SSF56935">
    <property type="entry name" value="Porins"/>
    <property type="match status" value="1"/>
</dbReference>
<dbReference type="OrthoDB" id="9795928at2"/>
<dbReference type="Proteomes" id="UP000282985">
    <property type="component" value="Unassembled WGS sequence"/>
</dbReference>
<evidence type="ECO:0000256" key="4">
    <source>
        <dbReference type="ARBA" id="ARBA00022692"/>
    </source>
</evidence>
<dbReference type="Gene3D" id="2.40.170.20">
    <property type="entry name" value="TonB-dependent receptor, beta-barrel domain"/>
    <property type="match status" value="1"/>
</dbReference>
<evidence type="ECO:0000313" key="14">
    <source>
        <dbReference type="EMBL" id="RUT79416.1"/>
    </source>
</evidence>
<evidence type="ECO:0000256" key="3">
    <source>
        <dbReference type="ARBA" id="ARBA00022452"/>
    </source>
</evidence>
<evidence type="ECO:0000256" key="6">
    <source>
        <dbReference type="ARBA" id="ARBA00023077"/>
    </source>
</evidence>
<dbReference type="Pfam" id="PF07715">
    <property type="entry name" value="Plug"/>
    <property type="match status" value="1"/>
</dbReference>